<proteinExistence type="predicted"/>
<dbReference type="Proteomes" id="UP000253226">
    <property type="component" value="Unassembled WGS sequence"/>
</dbReference>
<keyword evidence="1" id="KW-0472">Membrane</keyword>
<dbReference type="AlphaFoldDB" id="A0A367VYN0"/>
<feature type="transmembrane region" description="Helical" evidence="1">
    <location>
        <begin position="41"/>
        <end position="58"/>
    </location>
</feature>
<evidence type="ECO:0000256" key="1">
    <source>
        <dbReference type="SAM" id="Phobius"/>
    </source>
</evidence>
<evidence type="ECO:0000313" key="3">
    <source>
        <dbReference type="Proteomes" id="UP000253226"/>
    </source>
</evidence>
<reference evidence="2 3" key="1">
    <citation type="submission" date="2014-07" db="EMBL/GenBank/DDBJ databases">
        <title>Draft genome sequence of Thalassospira profundimaris 35.</title>
        <authorList>
            <person name="Lai Q."/>
            <person name="Shao Z."/>
        </authorList>
    </citation>
    <scope>NUCLEOTIDE SEQUENCE [LARGE SCALE GENOMIC DNA]</scope>
    <source>
        <strain evidence="2 3">35</strain>
    </source>
</reference>
<protein>
    <submittedName>
        <fullName evidence="2">Uncharacterized protein</fullName>
    </submittedName>
</protein>
<comment type="caution">
    <text evidence="2">The sequence shown here is derived from an EMBL/GenBank/DDBJ whole genome shotgun (WGS) entry which is preliminary data.</text>
</comment>
<dbReference type="EMBL" id="JPWF01000022">
    <property type="protein sequence ID" value="RCK31261.1"/>
    <property type="molecule type" value="Genomic_DNA"/>
</dbReference>
<gene>
    <name evidence="2" type="ORF">TH19_21630</name>
</gene>
<name>A0A367VYN0_9PROT</name>
<organism evidence="2 3">
    <name type="scientific">Thalassospira profundimaris</name>
    <dbReference type="NCBI Taxonomy" id="502049"/>
    <lineage>
        <taxon>Bacteria</taxon>
        <taxon>Pseudomonadati</taxon>
        <taxon>Pseudomonadota</taxon>
        <taxon>Alphaproteobacteria</taxon>
        <taxon>Rhodospirillales</taxon>
        <taxon>Thalassospiraceae</taxon>
        <taxon>Thalassospira</taxon>
    </lineage>
</organism>
<accession>A0A367VYN0</accession>
<keyword evidence="1" id="KW-0812">Transmembrane</keyword>
<keyword evidence="1" id="KW-1133">Transmembrane helix</keyword>
<sequence length="60" mass="6303">MAEPSVSNCDHPDMIKQSLLMMAVTSLVGAVGLLAMMHWPLATSVVLIVLLVLLLAGGRS</sequence>
<evidence type="ECO:0000313" key="2">
    <source>
        <dbReference type="EMBL" id="RCK31261.1"/>
    </source>
</evidence>